<dbReference type="InterPro" id="IPR036249">
    <property type="entry name" value="Thioredoxin-like_sf"/>
</dbReference>
<sequence>MKFLNLGLYIAVLFCFALMSGAAISQATYTFMNTPVETTANHATHQYCSQILRSTETGFLQQTNNLQILAKQARGQQQFVLILYEMNDCAYCEQLKKTVLNQTQVIQYFKQKFQIATLNIESEQRLIDFAGQTTSARAFATQQRIFASPTFGFYRPTGEVLTLHQGTFDKAEDFLMLGRYVVEAIYEQLPFSAYRRQAATDAI</sequence>
<reference evidence="3 4" key="1">
    <citation type="submission" date="2011-11" db="EMBL/GenBank/DDBJ databases">
        <title>Improved High-Quality Draft sequence of Beggiatoa alba B18lD.</title>
        <authorList>
            <consortium name="US DOE Joint Genome Institute"/>
            <person name="Lucas S."/>
            <person name="Han J."/>
            <person name="Lapidus A."/>
            <person name="Cheng J.-F."/>
            <person name="Goodwin L."/>
            <person name="Pitluck S."/>
            <person name="Peters L."/>
            <person name="Mikhailova N."/>
            <person name="Held B."/>
            <person name="Detter J.C."/>
            <person name="Han C."/>
            <person name="Tapia R."/>
            <person name="Land M."/>
            <person name="Hauser L."/>
            <person name="Kyrpides N."/>
            <person name="Ivanova N."/>
            <person name="Pagani I."/>
            <person name="Samuel K."/>
            <person name="Teske A."/>
            <person name="Mueller J."/>
            <person name="Woyke T."/>
        </authorList>
    </citation>
    <scope>NUCLEOTIDE SEQUENCE [LARGE SCALE GENOMIC DNA]</scope>
    <source>
        <strain evidence="3 4">B18LD</strain>
    </source>
</reference>
<accession>I3CFB0</accession>
<organism evidence="3 4">
    <name type="scientific">Beggiatoa alba B18LD</name>
    <dbReference type="NCBI Taxonomy" id="395493"/>
    <lineage>
        <taxon>Bacteria</taxon>
        <taxon>Pseudomonadati</taxon>
        <taxon>Pseudomonadota</taxon>
        <taxon>Gammaproteobacteria</taxon>
        <taxon>Thiotrichales</taxon>
        <taxon>Thiotrichaceae</taxon>
        <taxon>Beggiatoa</taxon>
    </lineage>
</organism>
<dbReference type="AlphaFoldDB" id="I3CFB0"/>
<name>I3CFB0_9GAMM</name>
<protein>
    <recommendedName>
        <fullName evidence="2">Thioredoxin-like fold domain-containing protein</fullName>
    </recommendedName>
</protein>
<feature type="chain" id="PRO_5003668839" description="Thioredoxin-like fold domain-containing protein" evidence="1">
    <location>
        <begin position="26"/>
        <end position="203"/>
    </location>
</feature>
<evidence type="ECO:0000259" key="2">
    <source>
        <dbReference type="Pfam" id="PF13098"/>
    </source>
</evidence>
<keyword evidence="4" id="KW-1185">Reference proteome</keyword>
<dbReference type="STRING" id="395493.BegalDRAFT_1411"/>
<dbReference type="EMBL" id="JH600070">
    <property type="protein sequence ID" value="EIJ42303.1"/>
    <property type="molecule type" value="Genomic_DNA"/>
</dbReference>
<keyword evidence="1" id="KW-0732">Signal</keyword>
<dbReference type="Pfam" id="PF13098">
    <property type="entry name" value="Thioredoxin_2"/>
    <property type="match status" value="1"/>
</dbReference>
<dbReference type="HOGENOM" id="CLU_1346719_0_0_6"/>
<dbReference type="SUPFAM" id="SSF52833">
    <property type="entry name" value="Thioredoxin-like"/>
    <property type="match status" value="1"/>
</dbReference>
<evidence type="ECO:0000313" key="4">
    <source>
        <dbReference type="Proteomes" id="UP000005744"/>
    </source>
</evidence>
<evidence type="ECO:0000313" key="3">
    <source>
        <dbReference type="EMBL" id="EIJ42303.1"/>
    </source>
</evidence>
<dbReference type="eggNOG" id="COG2143">
    <property type="taxonomic scope" value="Bacteria"/>
</dbReference>
<dbReference type="InterPro" id="IPR012336">
    <property type="entry name" value="Thioredoxin-like_fold"/>
</dbReference>
<feature type="domain" description="Thioredoxin-like fold" evidence="2">
    <location>
        <begin position="73"/>
        <end position="174"/>
    </location>
</feature>
<proteinExistence type="predicted"/>
<gene>
    <name evidence="3" type="ORF">BegalDRAFT_1411</name>
</gene>
<dbReference type="Proteomes" id="UP000005744">
    <property type="component" value="Unassembled WGS sequence"/>
</dbReference>
<feature type="signal peptide" evidence="1">
    <location>
        <begin position="1"/>
        <end position="25"/>
    </location>
</feature>
<dbReference type="Gene3D" id="3.40.30.10">
    <property type="entry name" value="Glutaredoxin"/>
    <property type="match status" value="1"/>
</dbReference>
<evidence type="ECO:0000256" key="1">
    <source>
        <dbReference type="SAM" id="SignalP"/>
    </source>
</evidence>